<feature type="repeat" description="TPR" evidence="3">
    <location>
        <begin position="257"/>
        <end position="290"/>
    </location>
</feature>
<dbReference type="EMBL" id="JAYGIM010000001">
    <property type="protein sequence ID" value="MEA5425359.1"/>
    <property type="molecule type" value="Genomic_DNA"/>
</dbReference>
<accession>A0ABU5SDJ1</accession>
<dbReference type="PANTHER" id="PTHR45641">
    <property type="entry name" value="TETRATRICOPEPTIDE REPEAT PROTEIN (AFU_ORTHOLOGUE AFUA_6G03870)"/>
    <property type="match status" value="1"/>
</dbReference>
<dbReference type="InterPro" id="IPR019734">
    <property type="entry name" value="TPR_rpt"/>
</dbReference>
<proteinExistence type="predicted"/>
<feature type="repeat" description="TPR" evidence="3">
    <location>
        <begin position="341"/>
        <end position="374"/>
    </location>
</feature>
<dbReference type="Proteomes" id="UP001302222">
    <property type="component" value="Unassembled WGS sequence"/>
</dbReference>
<organism evidence="5 6">
    <name type="scientific">Arcicella lustrica</name>
    <dbReference type="NCBI Taxonomy" id="2984196"/>
    <lineage>
        <taxon>Bacteria</taxon>
        <taxon>Pseudomonadati</taxon>
        <taxon>Bacteroidota</taxon>
        <taxon>Cytophagia</taxon>
        <taxon>Cytophagales</taxon>
        <taxon>Flectobacillaceae</taxon>
        <taxon>Arcicella</taxon>
    </lineage>
</organism>
<sequence>MKKLLFIILLMLTTELSGQTLQKSKKGQYAEVNIEGSQNTVKVIQGEKVIVYDLADKKQYDAFVAYLKKIPTLVRDLHHIETLTKENNQLLKQMLYKSQGSGVFDPSTFLQEYGKLAVENQKLKDEVEAYRKQTQDTELIQLLAEANKKLNVFDSDGYQSLLENFKQKRKIKIAQQQHEIAQISYLQARNNHSNYQLDRALEQIDEALFYESDNSEYLFEKGHILDEKGEYVYSIIYYQKALLIEEKVLGKENPETAITYNNLGLVHNHKGDYAIALNYHKKALEIQEKLLDKEHPIIAITYNNLGLVYDNQGNYVNAINYFQKALVIYEKVLGKEDPKTATSYINLGAVYDKQRDYVKAIMYYKKALLVFEKGVSKKHPSIAATYNNLGLVYKNQGDYTTAISYYEKSMDILEKVLGKEHPSTATSYNNLGLIYDKQGNYSTAIKFYEKALSIREKIFGNEHPFTVDLCYNLGVNYDNIGDYTNAILYFEKALRINEKKLGKEHPSTSDLYILLGLVYLAKGEKENGIAYLQKTWLDKQILSKQAQIIIQVGVQVFHKNQYLEAINYFAYALELMENGKVAKEEDLWAIVYQNLAKVHCYNGNQKQALLLFEKALELAKFSKMDTTKIVSNYEECKNK</sequence>
<evidence type="ECO:0000256" key="1">
    <source>
        <dbReference type="ARBA" id="ARBA00022737"/>
    </source>
</evidence>
<gene>
    <name evidence="5" type="ORF">VB798_02165</name>
</gene>
<comment type="caution">
    <text evidence="5">The sequence shown here is derived from an EMBL/GenBank/DDBJ whole genome shotgun (WGS) entry which is preliminary data.</text>
</comment>
<dbReference type="SMART" id="SM00028">
    <property type="entry name" value="TPR"/>
    <property type="match status" value="10"/>
</dbReference>
<dbReference type="PRINTS" id="PR00381">
    <property type="entry name" value="KINESINLIGHT"/>
</dbReference>
<dbReference type="Pfam" id="PF13374">
    <property type="entry name" value="TPR_10"/>
    <property type="match status" value="1"/>
</dbReference>
<feature type="repeat" description="TPR" evidence="3">
    <location>
        <begin position="425"/>
        <end position="458"/>
    </location>
</feature>
<feature type="repeat" description="TPR" evidence="3">
    <location>
        <begin position="299"/>
        <end position="332"/>
    </location>
</feature>
<dbReference type="RefSeq" id="WP_323255485.1">
    <property type="nucleotide sequence ID" value="NZ_JAYGIM010000001.1"/>
</dbReference>
<dbReference type="SUPFAM" id="SSF48452">
    <property type="entry name" value="TPR-like"/>
    <property type="match status" value="1"/>
</dbReference>
<dbReference type="PROSITE" id="PS50293">
    <property type="entry name" value="TPR_REGION"/>
    <property type="match status" value="4"/>
</dbReference>
<dbReference type="SUPFAM" id="SSF81901">
    <property type="entry name" value="HCP-like"/>
    <property type="match status" value="1"/>
</dbReference>
<feature type="repeat" description="TPR" evidence="3">
    <location>
        <begin position="546"/>
        <end position="579"/>
    </location>
</feature>
<keyword evidence="1" id="KW-0677">Repeat</keyword>
<protein>
    <submittedName>
        <fullName evidence="5">Tetratricopeptide repeat protein</fullName>
    </submittedName>
</protein>
<name>A0ABU5SDJ1_9BACT</name>
<dbReference type="PROSITE" id="PS50005">
    <property type="entry name" value="TPR"/>
    <property type="match status" value="8"/>
</dbReference>
<feature type="coiled-coil region" evidence="4">
    <location>
        <begin position="113"/>
        <end position="140"/>
    </location>
</feature>
<keyword evidence="6" id="KW-1185">Reference proteome</keyword>
<evidence type="ECO:0000313" key="6">
    <source>
        <dbReference type="Proteomes" id="UP001302222"/>
    </source>
</evidence>
<evidence type="ECO:0000313" key="5">
    <source>
        <dbReference type="EMBL" id="MEA5425359.1"/>
    </source>
</evidence>
<dbReference type="InterPro" id="IPR011990">
    <property type="entry name" value="TPR-like_helical_dom_sf"/>
</dbReference>
<feature type="repeat" description="TPR" evidence="3">
    <location>
        <begin position="383"/>
        <end position="416"/>
    </location>
</feature>
<feature type="repeat" description="TPR" evidence="3">
    <location>
        <begin position="467"/>
        <end position="500"/>
    </location>
</feature>
<dbReference type="InterPro" id="IPR006597">
    <property type="entry name" value="Sel1-like"/>
</dbReference>
<evidence type="ECO:0000256" key="3">
    <source>
        <dbReference type="PROSITE-ProRule" id="PRU00339"/>
    </source>
</evidence>
<keyword evidence="4" id="KW-0175">Coiled coil</keyword>
<dbReference type="SMART" id="SM00671">
    <property type="entry name" value="SEL1"/>
    <property type="match status" value="6"/>
</dbReference>
<evidence type="ECO:0000256" key="2">
    <source>
        <dbReference type="ARBA" id="ARBA00022803"/>
    </source>
</evidence>
<reference evidence="5 6" key="1">
    <citation type="submission" date="2023-12" db="EMBL/GenBank/DDBJ databases">
        <title>Novel species of the genus Arcicella isolated from rivers.</title>
        <authorList>
            <person name="Lu H."/>
        </authorList>
    </citation>
    <scope>NUCLEOTIDE SEQUENCE [LARGE SCALE GENOMIC DNA]</scope>
    <source>
        <strain evidence="5 6">DC25W</strain>
    </source>
</reference>
<keyword evidence="2 3" id="KW-0802">TPR repeat</keyword>
<dbReference type="Gene3D" id="1.25.40.10">
    <property type="entry name" value="Tetratricopeptide repeat domain"/>
    <property type="match status" value="3"/>
</dbReference>
<dbReference type="PANTHER" id="PTHR45641:SF1">
    <property type="entry name" value="AAA+ ATPASE DOMAIN-CONTAINING PROTEIN"/>
    <property type="match status" value="1"/>
</dbReference>
<dbReference type="Pfam" id="PF13424">
    <property type="entry name" value="TPR_12"/>
    <property type="match status" value="4"/>
</dbReference>
<feature type="repeat" description="TPR" evidence="3">
    <location>
        <begin position="589"/>
        <end position="622"/>
    </location>
</feature>
<evidence type="ECO:0000256" key="4">
    <source>
        <dbReference type="SAM" id="Coils"/>
    </source>
</evidence>